<dbReference type="KEGG" id="tzo:THMIRHAT_18520"/>
<evidence type="ECO:0000313" key="2">
    <source>
        <dbReference type="EMBL" id="BBP44106.1"/>
    </source>
</evidence>
<evidence type="ECO:0000313" key="3">
    <source>
        <dbReference type="Proteomes" id="UP000501466"/>
    </source>
</evidence>
<dbReference type="PANTHER" id="PTHR41709:SF2">
    <property type="entry name" value="CIRCADIAN CLOCK PROTEIN KAIB2"/>
    <property type="match status" value="1"/>
</dbReference>
<gene>
    <name evidence="2" type="ORF">THMIRHAT_18520</name>
</gene>
<accession>A0A6F8PPU7</accession>
<dbReference type="Proteomes" id="UP000501466">
    <property type="component" value="Chromosome"/>
</dbReference>
<organism evidence="2 3">
    <name type="scientific">Thiosulfativibrio zosterae</name>
    <dbReference type="NCBI Taxonomy" id="2675053"/>
    <lineage>
        <taxon>Bacteria</taxon>
        <taxon>Pseudomonadati</taxon>
        <taxon>Pseudomonadota</taxon>
        <taxon>Gammaproteobacteria</taxon>
        <taxon>Thiotrichales</taxon>
        <taxon>Piscirickettsiaceae</taxon>
        <taxon>Thiosulfativibrio</taxon>
    </lineage>
</organism>
<dbReference type="GO" id="GO:0048511">
    <property type="term" value="P:rhythmic process"/>
    <property type="evidence" value="ECO:0007669"/>
    <property type="project" value="InterPro"/>
</dbReference>
<keyword evidence="3" id="KW-1185">Reference proteome</keyword>
<dbReference type="InterPro" id="IPR036249">
    <property type="entry name" value="Thioredoxin-like_sf"/>
</dbReference>
<feature type="domain" description="KaiB" evidence="1">
    <location>
        <begin position="14"/>
        <end position="91"/>
    </location>
</feature>
<sequence length="93" mass="10680">MLEMPGVIMYKFRLFYVANKSSESKIAAFKESLQANMIEPWDLELIDVMEKPEIAAENNIFATPTLIRNLPEPVKKLIIDLTKLNDIVLQLTK</sequence>
<dbReference type="PANTHER" id="PTHR41709">
    <property type="entry name" value="KAIB-LIKE PROTEIN 1"/>
    <property type="match status" value="1"/>
</dbReference>
<dbReference type="AlphaFoldDB" id="A0A6F8PPU7"/>
<reference evidence="3" key="1">
    <citation type="submission" date="2019-11" db="EMBL/GenBank/DDBJ databases">
        <title>Isolation and characterization of two novel species in the genus Thiomicrorhabdus.</title>
        <authorList>
            <person name="Mochizuki J."/>
            <person name="Kojima H."/>
            <person name="Fukui M."/>
        </authorList>
    </citation>
    <scope>NUCLEOTIDE SEQUENCE [LARGE SCALE GENOMIC DNA]</scope>
    <source>
        <strain evidence="3">AkT22</strain>
    </source>
</reference>
<dbReference type="Gene3D" id="3.40.30.10">
    <property type="entry name" value="Glutaredoxin"/>
    <property type="match status" value="1"/>
</dbReference>
<dbReference type="EMBL" id="AP021888">
    <property type="protein sequence ID" value="BBP44106.1"/>
    <property type="molecule type" value="Genomic_DNA"/>
</dbReference>
<dbReference type="SUPFAM" id="SSF52833">
    <property type="entry name" value="Thioredoxin-like"/>
    <property type="match status" value="1"/>
</dbReference>
<dbReference type="InterPro" id="IPR011649">
    <property type="entry name" value="KaiB_domain"/>
</dbReference>
<name>A0A6F8PPU7_9GAMM</name>
<protein>
    <recommendedName>
        <fullName evidence="1">KaiB domain-containing protein</fullName>
    </recommendedName>
</protein>
<proteinExistence type="predicted"/>
<dbReference type="Pfam" id="PF07689">
    <property type="entry name" value="KaiB"/>
    <property type="match status" value="1"/>
</dbReference>
<evidence type="ECO:0000259" key="1">
    <source>
        <dbReference type="SMART" id="SM01248"/>
    </source>
</evidence>
<dbReference type="InterPro" id="IPR039022">
    <property type="entry name" value="KaiB-like"/>
</dbReference>
<dbReference type="SMART" id="SM01248">
    <property type="entry name" value="KaiB"/>
    <property type="match status" value="1"/>
</dbReference>